<evidence type="ECO:0000256" key="19">
    <source>
        <dbReference type="PIRSR" id="PIRSR000615-1"/>
    </source>
</evidence>
<dbReference type="SUPFAM" id="SSF56112">
    <property type="entry name" value="Protein kinase-like (PK-like)"/>
    <property type="match status" value="1"/>
</dbReference>
<keyword evidence="7" id="KW-0677">Repeat</keyword>
<keyword evidence="30" id="KW-1185">Reference proteome</keyword>
<keyword evidence="4" id="KW-0597">Phosphoprotein</keyword>
<sequence>MISDAGYEMTQSNFRGTILILPLFFLFAILLPHKVESNLEIELSSSDVFTDENFTVSCFLNVSLAETLPKFHIERKWRGSATRSFEKKEYILFQSPYIEVAFFPSDQVPNSEHDTVVAFSLNETRRYFPKELNGYDIFYVFMNDGEIFELTLTISPVNYGFSRAFLCRANLDGDDLSSDFRQLTVQGRPDIKNIDTYPREGTFGFPLTLICWIDSYPDPTSGWWYHHDGDGRTYEGFTKLEKPSDEDIGWTLKLNIDILTYDLTGNFSCNVENQHGLVSRWIDIQPTPHLEMNILKDQKWMKKQNTPKIPHVIEAGVGANSSFRCIAGNMDLTDLKLKLPLITEFNPQDKSLRKRIIWKLNDYLFPAKPPERTTASVKTEVVTIGDVEVAVSILSLEGIGYSLDGRLECVLMDHGVVYTAFIPLRVTGKPEITPSNLSFVAALDDTKTLPCGVRIKAFPDPDHSQWLLDGEVVRDDERHTTKLIKSEDLGDHDTYYELTLSIFSVGEEDRGNYTCQVNNSYGLTSELVHLDICPSGHMPDSPGVICTDVDECARYPSPCDFRCNNVIGSYFCSCPDGFSLLDDEKSCDQPTTGSSTVVPIMAGVACAVVVLFIVVGGGYFLRWRRRKTLRDSILHSLREYKKRSRNQTSTGSTNARVSGGPAISGEFPKERLRLLEVIGEGKFGQVWSAEALNIIGTGQWELVAVKMCKESSSDVEKLDFLNEVSLVSEIPKHLNVVNYLGCCSLIEPSLLIMEYITGGDLLRFLRKHRRYELYADQPNIDNEIIPSAETAEVRHADTATWAKMAREMSFINLSFQSDELSMEGVIVPFEIDEKIGQEGDVDDRHEDRSSFQQQEEITSKNSCEKNEEIREMEMNLKVTSPKTGDTVLCDTERRDDAEQSFKGNGFADDQKQHHDVEFPNNSQTLQKTNDPGNPALTTVSEHLAIQRTNPSDQKQDKRLNSDINNTEEHNLKSGQIPKDSYKGVNSGSDESHRSADRKPSNASSGNSQTSFISKQEVGFSKRPARRISSISLRRKTLTSDAVSLASCSPGLHRKRTKIIRGHQSTSSSTQGDLSSHTESEDTEGQQDLAEHENIGEDISAGKLFAFALQISRGMRHLSENKIIHRDLAARNVLVTDKGVCKITDFGLARSTDESDSYERTSKGALPIRWMSPEALIDGSHSSKSDVWAYGVLLWEIVTLGASPYPGMSARDVFRLVNSGSTMDRPEHCSSELYDLMKECWAYKPEQRPEFAHVCSCLEELLEREEDYILLDQFQSEHYTYLDPKHLDEKL</sequence>
<organism evidence="29 30">
    <name type="scientific">Elysia crispata</name>
    <name type="common">lettuce slug</name>
    <dbReference type="NCBI Taxonomy" id="231223"/>
    <lineage>
        <taxon>Eukaryota</taxon>
        <taxon>Metazoa</taxon>
        <taxon>Spiralia</taxon>
        <taxon>Lophotrochozoa</taxon>
        <taxon>Mollusca</taxon>
        <taxon>Gastropoda</taxon>
        <taxon>Heterobranchia</taxon>
        <taxon>Euthyneura</taxon>
        <taxon>Panpulmonata</taxon>
        <taxon>Sacoglossa</taxon>
        <taxon>Placobranchoidea</taxon>
        <taxon>Plakobranchidae</taxon>
        <taxon>Elysia</taxon>
    </lineage>
</organism>
<dbReference type="PROSITE" id="PS50835">
    <property type="entry name" value="IG_LIKE"/>
    <property type="match status" value="2"/>
</dbReference>
<feature type="binding site" evidence="20">
    <location>
        <begin position="679"/>
        <end position="686"/>
    </location>
    <ligand>
        <name>ATP</name>
        <dbReference type="ChEBI" id="CHEBI:30616"/>
    </ligand>
</feature>
<gene>
    <name evidence="29" type="ORF">RRG08_030692</name>
</gene>
<dbReference type="FunFam" id="2.10.25.10:FF:000010">
    <property type="entry name" value="Pro-epidermal growth factor"/>
    <property type="match status" value="1"/>
</dbReference>
<evidence type="ECO:0000259" key="26">
    <source>
        <dbReference type="PROSITE" id="PS50011"/>
    </source>
</evidence>
<dbReference type="InterPro" id="IPR003599">
    <property type="entry name" value="Ig_sub"/>
</dbReference>
<dbReference type="GO" id="GO:0005886">
    <property type="term" value="C:plasma membrane"/>
    <property type="evidence" value="ECO:0007669"/>
    <property type="project" value="TreeGrafter"/>
</dbReference>
<accession>A0AAE1CS92</accession>
<keyword evidence="15" id="KW-0675">Receptor</keyword>
<dbReference type="InterPro" id="IPR000719">
    <property type="entry name" value="Prot_kinase_dom"/>
</dbReference>
<keyword evidence="9" id="KW-0418">Kinase</keyword>
<dbReference type="GO" id="GO:0043235">
    <property type="term" value="C:receptor complex"/>
    <property type="evidence" value="ECO:0007669"/>
    <property type="project" value="TreeGrafter"/>
</dbReference>
<dbReference type="InterPro" id="IPR003598">
    <property type="entry name" value="Ig_sub2"/>
</dbReference>
<evidence type="ECO:0000256" key="3">
    <source>
        <dbReference type="ARBA" id="ARBA00022536"/>
    </source>
</evidence>
<dbReference type="PROSITE" id="PS50026">
    <property type="entry name" value="EGF_3"/>
    <property type="match status" value="1"/>
</dbReference>
<dbReference type="GO" id="GO:0005509">
    <property type="term" value="F:calcium ion binding"/>
    <property type="evidence" value="ECO:0007669"/>
    <property type="project" value="InterPro"/>
</dbReference>
<evidence type="ECO:0000256" key="7">
    <source>
        <dbReference type="ARBA" id="ARBA00022737"/>
    </source>
</evidence>
<dbReference type="CDD" id="cd00096">
    <property type="entry name" value="Ig"/>
    <property type="match status" value="1"/>
</dbReference>
<dbReference type="Gene3D" id="2.10.25.10">
    <property type="entry name" value="Laminin"/>
    <property type="match status" value="1"/>
</dbReference>
<dbReference type="InterPro" id="IPR050122">
    <property type="entry name" value="RTK"/>
</dbReference>
<dbReference type="SMART" id="SM00408">
    <property type="entry name" value="IGc2"/>
    <property type="match status" value="1"/>
</dbReference>
<feature type="compositionally biased region" description="Basic and acidic residues" evidence="24">
    <location>
        <begin position="839"/>
        <end position="849"/>
    </location>
</feature>
<dbReference type="PROSITE" id="PS00109">
    <property type="entry name" value="PROTEIN_KINASE_TYR"/>
    <property type="match status" value="1"/>
</dbReference>
<feature type="binding site" evidence="20">
    <location>
        <begin position="754"/>
        <end position="760"/>
    </location>
    <ligand>
        <name>ATP</name>
        <dbReference type="ChEBI" id="CHEBI:30616"/>
    </ligand>
</feature>
<reference evidence="29" key="1">
    <citation type="journal article" date="2023" name="G3 (Bethesda)">
        <title>A reference genome for the long-term kleptoplast-retaining sea slug Elysia crispata morphotype clarki.</title>
        <authorList>
            <person name="Eastman K.E."/>
            <person name="Pendleton A.L."/>
            <person name="Shaikh M.A."/>
            <person name="Suttiyut T."/>
            <person name="Ogas R."/>
            <person name="Tomko P."/>
            <person name="Gavelis G."/>
            <person name="Widhalm J.R."/>
            <person name="Wisecaver J.H."/>
        </authorList>
    </citation>
    <scope>NUCLEOTIDE SEQUENCE</scope>
    <source>
        <strain evidence="29">ECLA1</strain>
    </source>
</reference>
<feature type="transmembrane region" description="Helical" evidence="25">
    <location>
        <begin position="597"/>
        <end position="621"/>
    </location>
</feature>
<dbReference type="GO" id="GO:0005524">
    <property type="term" value="F:ATP binding"/>
    <property type="evidence" value="ECO:0007669"/>
    <property type="project" value="UniProtKB-UniRule"/>
</dbReference>
<dbReference type="InterPro" id="IPR017441">
    <property type="entry name" value="Protein_kinase_ATP_BS"/>
</dbReference>
<dbReference type="FunFam" id="1.10.510.10:FF:000554">
    <property type="entry name" value="Predicted protein"/>
    <property type="match status" value="1"/>
</dbReference>
<dbReference type="PROSITE" id="PS01186">
    <property type="entry name" value="EGF_2"/>
    <property type="match status" value="1"/>
</dbReference>
<evidence type="ECO:0000256" key="16">
    <source>
        <dbReference type="ARBA" id="ARBA00023180"/>
    </source>
</evidence>
<dbReference type="Gene3D" id="2.60.40.10">
    <property type="entry name" value="Immunoglobulins"/>
    <property type="match status" value="1"/>
</dbReference>
<dbReference type="SMART" id="SM00409">
    <property type="entry name" value="IG"/>
    <property type="match status" value="4"/>
</dbReference>
<keyword evidence="16" id="KW-0325">Glycoprotein</keyword>
<dbReference type="Pfam" id="PF07714">
    <property type="entry name" value="PK_Tyr_Ser-Thr"/>
    <property type="match status" value="2"/>
</dbReference>
<keyword evidence="5" id="KW-0808">Transferase</keyword>
<evidence type="ECO:0000256" key="22">
    <source>
        <dbReference type="PROSITE-ProRule" id="PRU00076"/>
    </source>
</evidence>
<dbReference type="PIRSF" id="PIRSF000615">
    <property type="entry name" value="TyrPK_CSF1-R"/>
    <property type="match status" value="1"/>
</dbReference>
<dbReference type="PROSITE" id="PS50011">
    <property type="entry name" value="PROTEIN_KINASE_DOM"/>
    <property type="match status" value="1"/>
</dbReference>
<keyword evidence="21" id="KW-0479">Metal-binding</keyword>
<dbReference type="InterPro" id="IPR000152">
    <property type="entry name" value="EGF-type_Asp/Asn_hydroxyl_site"/>
</dbReference>
<evidence type="ECO:0000256" key="15">
    <source>
        <dbReference type="ARBA" id="ARBA00023170"/>
    </source>
</evidence>
<evidence type="ECO:0000256" key="12">
    <source>
        <dbReference type="ARBA" id="ARBA00023136"/>
    </source>
</evidence>
<dbReference type="InterPro" id="IPR001245">
    <property type="entry name" value="Ser-Thr/Tyr_kinase_cat_dom"/>
</dbReference>
<evidence type="ECO:0000256" key="14">
    <source>
        <dbReference type="ARBA" id="ARBA00023157"/>
    </source>
</evidence>
<dbReference type="EMBL" id="JAWDGP010006957">
    <property type="protein sequence ID" value="KAK3732492.1"/>
    <property type="molecule type" value="Genomic_DNA"/>
</dbReference>
<feature type="region of interest" description="Disordered" evidence="24">
    <location>
        <begin position="944"/>
        <end position="1022"/>
    </location>
</feature>
<dbReference type="GO" id="GO:0004714">
    <property type="term" value="F:transmembrane receptor protein tyrosine kinase activity"/>
    <property type="evidence" value="ECO:0007669"/>
    <property type="project" value="UniProtKB-EC"/>
</dbReference>
<dbReference type="InterPro" id="IPR049883">
    <property type="entry name" value="NOTCH1_EGF-like"/>
</dbReference>
<evidence type="ECO:0000256" key="1">
    <source>
        <dbReference type="ARBA" id="ARBA00004167"/>
    </source>
</evidence>
<dbReference type="SUPFAM" id="SSF57196">
    <property type="entry name" value="EGF/Laminin"/>
    <property type="match status" value="1"/>
</dbReference>
<dbReference type="EC" id="2.7.10.1" evidence="2"/>
<comment type="catalytic activity">
    <reaction evidence="18">
        <text>L-tyrosyl-[protein] + ATP = O-phospho-L-tyrosyl-[protein] + ADP + H(+)</text>
        <dbReference type="Rhea" id="RHEA:10596"/>
        <dbReference type="Rhea" id="RHEA-COMP:10136"/>
        <dbReference type="Rhea" id="RHEA-COMP:20101"/>
        <dbReference type="ChEBI" id="CHEBI:15378"/>
        <dbReference type="ChEBI" id="CHEBI:30616"/>
        <dbReference type="ChEBI" id="CHEBI:46858"/>
        <dbReference type="ChEBI" id="CHEBI:61978"/>
        <dbReference type="ChEBI" id="CHEBI:456216"/>
        <dbReference type="EC" id="2.7.10.1"/>
    </reaction>
</comment>
<evidence type="ECO:0000256" key="20">
    <source>
        <dbReference type="PIRSR" id="PIRSR000615-2"/>
    </source>
</evidence>
<evidence type="ECO:0000259" key="27">
    <source>
        <dbReference type="PROSITE" id="PS50026"/>
    </source>
</evidence>
<evidence type="ECO:0000256" key="21">
    <source>
        <dbReference type="PIRSR" id="PIRSR000615-3"/>
    </source>
</evidence>
<feature type="compositionally biased region" description="Polar residues" evidence="24">
    <location>
        <begin position="1000"/>
        <end position="1013"/>
    </location>
</feature>
<keyword evidence="11 25" id="KW-1133">Transmembrane helix</keyword>
<dbReference type="InterPro" id="IPR000742">
    <property type="entry name" value="EGF"/>
</dbReference>
<comment type="subcellular location">
    <subcellularLocation>
        <location evidence="1">Membrane</location>
        <topology evidence="1">Single-pass membrane protein</topology>
    </subcellularLocation>
</comment>
<feature type="compositionally biased region" description="Polar residues" evidence="24">
    <location>
        <begin position="850"/>
        <end position="861"/>
    </location>
</feature>
<dbReference type="InterPro" id="IPR018097">
    <property type="entry name" value="EGF_Ca-bd_CS"/>
</dbReference>
<keyword evidence="6 25" id="KW-0812">Transmembrane</keyword>
<keyword evidence="12 25" id="KW-0472">Membrane</keyword>
<evidence type="ECO:0000256" key="5">
    <source>
        <dbReference type="ARBA" id="ARBA00022679"/>
    </source>
</evidence>
<evidence type="ECO:0000256" key="13">
    <source>
        <dbReference type="ARBA" id="ARBA00023137"/>
    </source>
</evidence>
<keyword evidence="13" id="KW-0829">Tyrosine-protein kinase</keyword>
<dbReference type="InterPro" id="IPR020635">
    <property type="entry name" value="Tyr_kinase_cat_dom"/>
</dbReference>
<dbReference type="CDD" id="cd00192">
    <property type="entry name" value="PTKc"/>
    <property type="match status" value="1"/>
</dbReference>
<evidence type="ECO:0000313" key="30">
    <source>
        <dbReference type="Proteomes" id="UP001283361"/>
    </source>
</evidence>
<evidence type="ECO:0000256" key="6">
    <source>
        <dbReference type="ARBA" id="ARBA00022692"/>
    </source>
</evidence>
<dbReference type="PROSITE" id="PS01187">
    <property type="entry name" value="EGF_CA"/>
    <property type="match status" value="1"/>
</dbReference>
<dbReference type="InterPro" id="IPR013783">
    <property type="entry name" value="Ig-like_fold"/>
</dbReference>
<dbReference type="InterPro" id="IPR007110">
    <property type="entry name" value="Ig-like_dom"/>
</dbReference>
<dbReference type="PANTHER" id="PTHR24416:SF611">
    <property type="entry name" value="TYROSINE-PROTEIN KINASE TRANSMEMBRANE RECEPTOR ROR"/>
    <property type="match status" value="1"/>
</dbReference>
<keyword evidence="10 20" id="KW-0067">ATP-binding</keyword>
<dbReference type="SMART" id="SM00179">
    <property type="entry name" value="EGF_CA"/>
    <property type="match status" value="1"/>
</dbReference>
<feature type="domain" description="Ig-like" evidence="28">
    <location>
        <begin position="430"/>
        <end position="531"/>
    </location>
</feature>
<evidence type="ECO:0000256" key="17">
    <source>
        <dbReference type="ARBA" id="ARBA00023319"/>
    </source>
</evidence>
<evidence type="ECO:0000256" key="4">
    <source>
        <dbReference type="ARBA" id="ARBA00022553"/>
    </source>
</evidence>
<dbReference type="SMART" id="SM00181">
    <property type="entry name" value="EGF"/>
    <property type="match status" value="1"/>
</dbReference>
<evidence type="ECO:0000256" key="8">
    <source>
        <dbReference type="ARBA" id="ARBA00022741"/>
    </source>
</evidence>
<feature type="region of interest" description="Disordered" evidence="24">
    <location>
        <begin position="839"/>
        <end position="862"/>
    </location>
</feature>
<dbReference type="PROSITE" id="PS00107">
    <property type="entry name" value="PROTEIN_KINASE_ATP"/>
    <property type="match status" value="1"/>
</dbReference>
<keyword evidence="8 20" id="KW-0547">Nucleotide-binding</keyword>
<feature type="active site" description="Proton acceptor" evidence="19">
    <location>
        <position position="1126"/>
    </location>
</feature>
<keyword evidence="14" id="KW-1015">Disulfide bond</keyword>
<feature type="domain" description="Ig-like" evidence="28">
    <location>
        <begin position="189"/>
        <end position="285"/>
    </location>
</feature>
<evidence type="ECO:0000313" key="29">
    <source>
        <dbReference type="EMBL" id="KAK3732492.1"/>
    </source>
</evidence>
<evidence type="ECO:0000256" key="23">
    <source>
        <dbReference type="PROSITE-ProRule" id="PRU10141"/>
    </source>
</evidence>
<evidence type="ECO:0000256" key="25">
    <source>
        <dbReference type="SAM" id="Phobius"/>
    </source>
</evidence>
<comment type="caution">
    <text evidence="29">The sequence shown here is derived from an EMBL/GenBank/DDBJ whole genome shotgun (WGS) entry which is preliminary data.</text>
</comment>
<dbReference type="PANTHER" id="PTHR24416">
    <property type="entry name" value="TYROSINE-PROTEIN KINASE RECEPTOR"/>
    <property type="match status" value="1"/>
</dbReference>
<dbReference type="InterPro" id="IPR036179">
    <property type="entry name" value="Ig-like_dom_sf"/>
</dbReference>
<feature type="compositionally biased region" description="Basic and acidic residues" evidence="24">
    <location>
        <begin position="953"/>
        <end position="971"/>
    </location>
</feature>
<feature type="compositionally biased region" description="Basic and acidic residues" evidence="24">
    <location>
        <begin position="989"/>
        <end position="999"/>
    </location>
</feature>
<dbReference type="Pfam" id="PF13927">
    <property type="entry name" value="Ig_3"/>
    <property type="match status" value="1"/>
</dbReference>
<feature type="compositionally biased region" description="Low complexity" evidence="24">
    <location>
        <begin position="1064"/>
        <end position="1076"/>
    </location>
</feature>
<evidence type="ECO:0000256" key="11">
    <source>
        <dbReference type="ARBA" id="ARBA00022989"/>
    </source>
</evidence>
<feature type="binding site" evidence="21">
    <location>
        <position position="1131"/>
    </location>
    <ligand>
        <name>Mg(2+)</name>
        <dbReference type="ChEBI" id="CHEBI:18420"/>
    </ligand>
</feature>
<dbReference type="CDD" id="cd00054">
    <property type="entry name" value="EGF_CA"/>
    <property type="match status" value="1"/>
</dbReference>
<feature type="binding site" evidence="20">
    <location>
        <position position="1130"/>
    </location>
    <ligand>
        <name>ATP</name>
        <dbReference type="ChEBI" id="CHEBI:30616"/>
    </ligand>
</feature>
<dbReference type="Gene3D" id="1.10.510.10">
    <property type="entry name" value="Transferase(Phosphotransferase) domain 1"/>
    <property type="match status" value="1"/>
</dbReference>
<evidence type="ECO:0000256" key="2">
    <source>
        <dbReference type="ARBA" id="ARBA00011902"/>
    </source>
</evidence>
<feature type="binding site" evidence="20 23">
    <location>
        <position position="706"/>
    </location>
    <ligand>
        <name>ATP</name>
        <dbReference type="ChEBI" id="CHEBI:30616"/>
    </ligand>
</feature>
<dbReference type="PROSITE" id="PS00010">
    <property type="entry name" value="ASX_HYDROXYL"/>
    <property type="match status" value="1"/>
</dbReference>
<dbReference type="Proteomes" id="UP001283361">
    <property type="component" value="Unassembled WGS sequence"/>
</dbReference>
<comment type="caution">
    <text evidence="22">Lacks conserved residue(s) required for the propagation of feature annotation.</text>
</comment>
<dbReference type="Pfam" id="PF07645">
    <property type="entry name" value="EGF_CA"/>
    <property type="match status" value="1"/>
</dbReference>
<dbReference type="Gene3D" id="3.30.200.20">
    <property type="entry name" value="Phosphorylase Kinase, domain 1"/>
    <property type="match status" value="1"/>
</dbReference>
<dbReference type="InterPro" id="IPR008266">
    <property type="entry name" value="Tyr_kinase_AS"/>
</dbReference>
<name>A0AAE1CS92_9GAST</name>
<dbReference type="SMART" id="SM00219">
    <property type="entry name" value="TyrKc"/>
    <property type="match status" value="1"/>
</dbReference>
<evidence type="ECO:0000256" key="9">
    <source>
        <dbReference type="ARBA" id="ARBA00022777"/>
    </source>
</evidence>
<dbReference type="InterPro" id="IPR011009">
    <property type="entry name" value="Kinase-like_dom_sf"/>
</dbReference>
<evidence type="ECO:0000256" key="24">
    <source>
        <dbReference type="SAM" id="MobiDB-lite"/>
    </source>
</evidence>
<feature type="domain" description="Protein kinase" evidence="26">
    <location>
        <begin position="672"/>
        <end position="1261"/>
    </location>
</feature>
<keyword evidence="17" id="KW-0393">Immunoglobulin domain</keyword>
<protein>
    <recommendedName>
        <fullName evidence="2">receptor protein-tyrosine kinase</fullName>
        <ecNumber evidence="2">2.7.10.1</ecNumber>
    </recommendedName>
</protein>
<dbReference type="SUPFAM" id="SSF48726">
    <property type="entry name" value="Immunoglobulin"/>
    <property type="match status" value="2"/>
</dbReference>
<feature type="binding site" evidence="21">
    <location>
        <position position="1144"/>
    </location>
    <ligand>
        <name>Mg(2+)</name>
        <dbReference type="ChEBI" id="CHEBI:18420"/>
    </ligand>
</feature>
<proteinExistence type="predicted"/>
<feature type="transmembrane region" description="Helical" evidence="25">
    <location>
        <begin position="12"/>
        <end position="31"/>
    </location>
</feature>
<feature type="region of interest" description="Disordered" evidence="24">
    <location>
        <begin position="1053"/>
        <end position="1087"/>
    </location>
</feature>
<keyword evidence="21" id="KW-0460">Magnesium</keyword>
<evidence type="ECO:0000256" key="18">
    <source>
        <dbReference type="ARBA" id="ARBA00051243"/>
    </source>
</evidence>
<dbReference type="InterPro" id="IPR001881">
    <property type="entry name" value="EGF-like_Ca-bd_dom"/>
</dbReference>
<feature type="domain" description="EGF-like" evidence="27">
    <location>
        <begin position="548"/>
        <end position="588"/>
    </location>
</feature>
<dbReference type="GO" id="GO:0007169">
    <property type="term" value="P:cell surface receptor protein tyrosine kinase signaling pathway"/>
    <property type="evidence" value="ECO:0007669"/>
    <property type="project" value="TreeGrafter"/>
</dbReference>
<evidence type="ECO:0000259" key="28">
    <source>
        <dbReference type="PROSITE" id="PS50835"/>
    </source>
</evidence>
<keyword evidence="3 22" id="KW-0245">EGF-like domain</keyword>
<evidence type="ECO:0000256" key="10">
    <source>
        <dbReference type="ARBA" id="ARBA00022840"/>
    </source>
</evidence>